<feature type="non-terminal residue" evidence="1">
    <location>
        <position position="1016"/>
    </location>
</feature>
<dbReference type="Proteomes" id="UP000789759">
    <property type="component" value="Unassembled WGS sequence"/>
</dbReference>
<dbReference type="SUPFAM" id="SSF56672">
    <property type="entry name" value="DNA/RNA polymerases"/>
    <property type="match status" value="1"/>
</dbReference>
<dbReference type="PANTHER" id="PTHR31511:SF12">
    <property type="entry name" value="RHO TERMINATION FACTOR N-TERMINAL DOMAIN-CONTAINING PROTEIN"/>
    <property type="match status" value="1"/>
</dbReference>
<gene>
    <name evidence="1" type="ORF">CPELLU_LOCUS16887</name>
</gene>
<proteinExistence type="predicted"/>
<dbReference type="AlphaFoldDB" id="A0A9N9NZY0"/>
<dbReference type="PANTHER" id="PTHR31511">
    <property type="entry name" value="PROTEIN CBG23764"/>
    <property type="match status" value="1"/>
</dbReference>
<reference evidence="1" key="1">
    <citation type="submission" date="2021-06" db="EMBL/GenBank/DDBJ databases">
        <authorList>
            <person name="Kallberg Y."/>
            <person name="Tangrot J."/>
            <person name="Rosling A."/>
        </authorList>
    </citation>
    <scope>NUCLEOTIDE SEQUENCE</scope>
    <source>
        <strain evidence="1">FL966</strain>
    </source>
</reference>
<evidence type="ECO:0000313" key="2">
    <source>
        <dbReference type="Proteomes" id="UP000789759"/>
    </source>
</evidence>
<dbReference type="EMBL" id="CAJVQA010026475">
    <property type="protein sequence ID" value="CAG8789202.1"/>
    <property type="molecule type" value="Genomic_DNA"/>
</dbReference>
<comment type="caution">
    <text evidence="1">The sequence shown here is derived from an EMBL/GenBank/DDBJ whole genome shotgun (WGS) entry which is preliminary data.</text>
</comment>
<accession>A0A9N9NZY0</accession>
<organism evidence="1 2">
    <name type="scientific">Cetraspora pellucida</name>
    <dbReference type="NCBI Taxonomy" id="1433469"/>
    <lineage>
        <taxon>Eukaryota</taxon>
        <taxon>Fungi</taxon>
        <taxon>Fungi incertae sedis</taxon>
        <taxon>Mucoromycota</taxon>
        <taxon>Glomeromycotina</taxon>
        <taxon>Glomeromycetes</taxon>
        <taxon>Diversisporales</taxon>
        <taxon>Gigasporaceae</taxon>
        <taxon>Cetraspora</taxon>
    </lineage>
</organism>
<sequence length="1016" mass="117746">PIPLLQNPATNQIPTQTYVPVGDLIQLDDTLSSPIQNISSDNVSSNLPQNDIEWFDNMKERYNASTDEKWPELAGTLLYDYPKKNIITVEGNFGGKSVRKNYKLMNKELIFEESVIPSPENIKYRFNHYVEDRNKYLEAPYMPQLIANTRKQITEVLKAELCKKNQIKTALTAQCIYFGHVSKGKDKLKSLLTIIAYHRSLMCIILTEEDINEHINLSISEIDNAIDLFTQERSGINLVRIEMLTIEAYNFRRTTSGSYIFNPKKLANTKCIINPDNSDIINSATGKPTDNCLKGALGCYFADKAGITDHLGRRIYRAKSLQPYLNIVNLDRIPMPTPICSRIFNKIEEMNPDISINVWEWKEETATPKVIKNLDGLVYGDTAHYSKRYLCRKCTISWPSEKAFANHFEHCLRLGEATQKVKLPIKDINDFEKFKNYGRMINASCVIIADFEADNKKCNEKYEGQIQKLTEQKANSFCYLEFVERIDKELVKINRVLAIKHNRIETDKDKKKFNEADSCWICKDKFIIDEDKVKCLENKASWLNNKLKNTSINSEDYKTLTKQINKITKDINQEKNIDIKVWDHCHITVVFHNFQGYNSHLVCESVGKSVNANQIKVVTETFDLTKNLSNNHPITSKHFKKLGYTKDQLDLVYRKGVYPYDYIDSQDRFLETELPPIHEFSTYLCGKISQKDYKHAQKVWKEFNCKTLGEYHDIYLKTDVFSLADVWTQLQKMSIEYDGLYPSYYVSLPAYSWDAMLKITGAISQYLPIENYKWEVSRKYLEDNPNEQKKYLEKILNTKADAKKGYFLNIKVHFPLKTHDYLSDLPPAVENMVVSKNMLCLYTTELVDNLDSRRFSATEKLVSHLGPREDYVIHYQELQYYVKLDMIVDEVTEILSFDQDNWLAPYIAFNTEKRNEAKKARNTFLSNFFKLKNNAVYGKTMENVYKYQDVKLMAINNEQDEKNFINQICKPSFKYAKQLGPSLIGAHIGKASITLNKPIIVGASVLGLSKLHMYCF</sequence>
<keyword evidence="2" id="KW-1185">Reference proteome</keyword>
<protein>
    <submittedName>
        <fullName evidence="1">16906_t:CDS:1</fullName>
    </submittedName>
</protein>
<evidence type="ECO:0000313" key="1">
    <source>
        <dbReference type="EMBL" id="CAG8789202.1"/>
    </source>
</evidence>
<dbReference type="OrthoDB" id="2406293at2759"/>
<dbReference type="InterPro" id="IPR043502">
    <property type="entry name" value="DNA/RNA_pol_sf"/>
</dbReference>
<name>A0A9N9NZY0_9GLOM</name>
<feature type="non-terminal residue" evidence="1">
    <location>
        <position position="1"/>
    </location>
</feature>